<comment type="similarity">
    <text evidence="1 2">Belongs to the phD/YefM antitoxin family.</text>
</comment>
<protein>
    <recommendedName>
        <fullName evidence="2">Antitoxin</fullName>
    </recommendedName>
</protein>
<dbReference type="Proteomes" id="UP000235914">
    <property type="component" value="Unassembled WGS sequence"/>
</dbReference>
<sequence>MYTLFVNTISSTAARQSISRTLAAVLNDREPVRIVNKRLGAVIIMPEDEFNSWQETIYLLKCPANARRLLDGMDVLNRRQGTVTKSVEELESHSC</sequence>
<dbReference type="Gene3D" id="1.10.1220.170">
    <property type="match status" value="1"/>
</dbReference>
<dbReference type="PANTHER" id="PTHR33713:SF6">
    <property type="entry name" value="ANTITOXIN YEFM"/>
    <property type="match status" value="1"/>
</dbReference>
<dbReference type="SUPFAM" id="SSF143120">
    <property type="entry name" value="YefM-like"/>
    <property type="match status" value="1"/>
</dbReference>
<proteinExistence type="inferred from homology"/>
<reference evidence="3 4" key="1">
    <citation type="journal article" date="2017" name="BMC Genomics">
        <title>Genome sequencing of 39 Akkermansia muciniphila isolates reveals its population structure, genomic and functional diverisity, and global distribution in mammalian gut microbiotas.</title>
        <authorList>
            <person name="Guo X."/>
            <person name="Li S."/>
            <person name="Zhang J."/>
            <person name="Wu F."/>
            <person name="Li X."/>
            <person name="Wu D."/>
            <person name="Zhang M."/>
            <person name="Ou Z."/>
            <person name="Jie Z."/>
            <person name="Yan Q."/>
            <person name="Li P."/>
            <person name="Yi J."/>
            <person name="Peng Y."/>
        </authorList>
    </citation>
    <scope>NUCLEOTIDE SEQUENCE [LARGE SCALE GENOMIC DNA]</scope>
    <source>
        <strain evidence="3 4">GP43</strain>
    </source>
</reference>
<dbReference type="InterPro" id="IPR006442">
    <property type="entry name" value="Antitoxin_Phd/YefM"/>
</dbReference>
<evidence type="ECO:0000313" key="4">
    <source>
        <dbReference type="Proteomes" id="UP000235914"/>
    </source>
</evidence>
<evidence type="ECO:0000256" key="1">
    <source>
        <dbReference type="ARBA" id="ARBA00009981"/>
    </source>
</evidence>
<dbReference type="InterPro" id="IPR036165">
    <property type="entry name" value="YefM-like_sf"/>
</dbReference>
<evidence type="ECO:0000313" key="3">
    <source>
        <dbReference type="EMBL" id="PNC56389.1"/>
    </source>
</evidence>
<accession>A0AAP8NM18</accession>
<evidence type="ECO:0000256" key="2">
    <source>
        <dbReference type="RuleBase" id="RU362080"/>
    </source>
</evidence>
<dbReference type="EMBL" id="PJKN01000003">
    <property type="protein sequence ID" value="PNC56389.1"/>
    <property type="molecule type" value="Genomic_DNA"/>
</dbReference>
<organism evidence="3 4">
    <name type="scientific">Akkermansia muciniphila</name>
    <dbReference type="NCBI Taxonomy" id="239935"/>
    <lineage>
        <taxon>Bacteria</taxon>
        <taxon>Pseudomonadati</taxon>
        <taxon>Verrucomicrobiota</taxon>
        <taxon>Verrucomicrobiia</taxon>
        <taxon>Verrucomicrobiales</taxon>
        <taxon>Akkermansiaceae</taxon>
        <taxon>Akkermansia</taxon>
    </lineage>
</organism>
<name>A0AAP8NM18_9BACT</name>
<gene>
    <name evidence="3" type="ORF">CXU09_07200</name>
</gene>
<dbReference type="AlphaFoldDB" id="A0AAP8NM18"/>
<dbReference type="InterPro" id="IPR051405">
    <property type="entry name" value="phD/YefM_antitoxin"/>
</dbReference>
<comment type="caution">
    <text evidence="3">The sequence shown here is derived from an EMBL/GenBank/DDBJ whole genome shotgun (WGS) entry which is preliminary data.</text>
</comment>
<comment type="function">
    <text evidence="2">Antitoxin component of a type II toxin-antitoxin (TA) system.</text>
</comment>
<dbReference type="Gene3D" id="3.40.1620.10">
    <property type="entry name" value="YefM-like domain"/>
    <property type="match status" value="1"/>
</dbReference>
<dbReference type="Pfam" id="PF02604">
    <property type="entry name" value="PhdYeFM_antitox"/>
    <property type="match status" value="1"/>
</dbReference>
<dbReference type="PANTHER" id="PTHR33713">
    <property type="entry name" value="ANTITOXIN YAFN-RELATED"/>
    <property type="match status" value="1"/>
</dbReference>